<dbReference type="InterPro" id="IPR039422">
    <property type="entry name" value="MarR/SlyA-like"/>
</dbReference>
<dbReference type="GO" id="GO:0003677">
    <property type="term" value="F:DNA binding"/>
    <property type="evidence" value="ECO:0007669"/>
    <property type="project" value="UniProtKB-KW"/>
</dbReference>
<gene>
    <name evidence="2" type="ORF">E9229_001421</name>
</gene>
<dbReference type="RefSeq" id="WP_183510526.1">
    <property type="nucleotide sequence ID" value="NZ_BAABGK010000022.1"/>
</dbReference>
<proteinExistence type="predicted"/>
<protein>
    <submittedName>
        <fullName evidence="2">DNA-binding MarR family transcriptional regulator</fullName>
    </submittedName>
</protein>
<comment type="caution">
    <text evidence="2">The sequence shown here is derived from an EMBL/GenBank/DDBJ whole genome shotgun (WGS) entry which is preliminary data.</text>
</comment>
<evidence type="ECO:0000313" key="3">
    <source>
        <dbReference type="Proteomes" id="UP000523000"/>
    </source>
</evidence>
<dbReference type="InterPro" id="IPR036390">
    <property type="entry name" value="WH_DNA-bd_sf"/>
</dbReference>
<dbReference type="EMBL" id="JACHVS010000001">
    <property type="protein sequence ID" value="MBB2995230.1"/>
    <property type="molecule type" value="Genomic_DNA"/>
</dbReference>
<sequence>MGGDHETAGRPPHSGDYRSDLIASLTRILGEWTAPEFLTAVAARGGVHLDAAAIVTVTVLANHGPQRPSALAAHLVTGASNASKIIRRLTEAGFAVREPDPEDARAQLITLTEAGRKVAASFVCAGDGLVDELLEGWCASDREVFTDLLQRFEKATVALAAGLRPATTP</sequence>
<keyword evidence="2" id="KW-0238">DNA-binding</keyword>
<keyword evidence="3" id="KW-1185">Reference proteome</keyword>
<feature type="domain" description="HTH marR-type" evidence="1">
    <location>
        <begin position="18"/>
        <end position="154"/>
    </location>
</feature>
<dbReference type="GO" id="GO:0006950">
    <property type="term" value="P:response to stress"/>
    <property type="evidence" value="ECO:0007669"/>
    <property type="project" value="TreeGrafter"/>
</dbReference>
<organism evidence="2 3">
    <name type="scientific">Paeniglutamicibacter cryotolerans</name>
    <dbReference type="NCBI Taxonomy" id="670079"/>
    <lineage>
        <taxon>Bacteria</taxon>
        <taxon>Bacillati</taxon>
        <taxon>Actinomycetota</taxon>
        <taxon>Actinomycetes</taxon>
        <taxon>Micrococcales</taxon>
        <taxon>Micrococcaceae</taxon>
        <taxon>Paeniglutamicibacter</taxon>
    </lineage>
</organism>
<dbReference type="PROSITE" id="PS50995">
    <property type="entry name" value="HTH_MARR_2"/>
    <property type="match status" value="1"/>
</dbReference>
<dbReference type="PRINTS" id="PR00598">
    <property type="entry name" value="HTHMARR"/>
</dbReference>
<dbReference type="PANTHER" id="PTHR33164:SF57">
    <property type="entry name" value="MARR-FAMILY TRANSCRIPTIONAL REGULATOR"/>
    <property type="match status" value="1"/>
</dbReference>
<dbReference type="PANTHER" id="PTHR33164">
    <property type="entry name" value="TRANSCRIPTIONAL REGULATOR, MARR FAMILY"/>
    <property type="match status" value="1"/>
</dbReference>
<dbReference type="Gene3D" id="1.10.10.10">
    <property type="entry name" value="Winged helix-like DNA-binding domain superfamily/Winged helix DNA-binding domain"/>
    <property type="match status" value="1"/>
</dbReference>
<dbReference type="SUPFAM" id="SSF46785">
    <property type="entry name" value="Winged helix' DNA-binding domain"/>
    <property type="match status" value="1"/>
</dbReference>
<evidence type="ECO:0000259" key="1">
    <source>
        <dbReference type="PROSITE" id="PS50995"/>
    </source>
</evidence>
<dbReference type="AlphaFoldDB" id="A0A839QH59"/>
<dbReference type="GO" id="GO:0003700">
    <property type="term" value="F:DNA-binding transcription factor activity"/>
    <property type="evidence" value="ECO:0007669"/>
    <property type="project" value="InterPro"/>
</dbReference>
<dbReference type="Proteomes" id="UP000523000">
    <property type="component" value="Unassembled WGS sequence"/>
</dbReference>
<accession>A0A839QH59</accession>
<dbReference type="InterPro" id="IPR000835">
    <property type="entry name" value="HTH_MarR-typ"/>
</dbReference>
<dbReference type="SMART" id="SM00347">
    <property type="entry name" value="HTH_MARR"/>
    <property type="match status" value="1"/>
</dbReference>
<name>A0A839QH59_9MICC</name>
<reference evidence="2 3" key="1">
    <citation type="submission" date="2020-08" db="EMBL/GenBank/DDBJ databases">
        <title>Sequencing the genomes of 1000 actinobacteria strains.</title>
        <authorList>
            <person name="Klenk H.-P."/>
        </authorList>
    </citation>
    <scope>NUCLEOTIDE SEQUENCE [LARGE SCALE GENOMIC DNA]</scope>
    <source>
        <strain evidence="2 3">DSM 22826</strain>
    </source>
</reference>
<dbReference type="InterPro" id="IPR036388">
    <property type="entry name" value="WH-like_DNA-bd_sf"/>
</dbReference>
<evidence type="ECO:0000313" key="2">
    <source>
        <dbReference type="EMBL" id="MBB2995230.1"/>
    </source>
</evidence>
<dbReference type="Pfam" id="PF01047">
    <property type="entry name" value="MarR"/>
    <property type="match status" value="1"/>
</dbReference>